<keyword evidence="1" id="KW-1133">Transmembrane helix</keyword>
<dbReference type="AlphaFoldDB" id="A0A1M5UFX4"/>
<feature type="transmembrane region" description="Helical" evidence="1">
    <location>
        <begin position="34"/>
        <end position="51"/>
    </location>
</feature>
<evidence type="ECO:0000313" key="3">
    <source>
        <dbReference type="Proteomes" id="UP000189796"/>
    </source>
</evidence>
<dbReference type="EMBL" id="LT670817">
    <property type="protein sequence ID" value="SHH61955.1"/>
    <property type="molecule type" value="Genomic_DNA"/>
</dbReference>
<organism evidence="2 3">
    <name type="scientific">Bradyrhizobium erythrophlei</name>
    <dbReference type="NCBI Taxonomy" id="1437360"/>
    <lineage>
        <taxon>Bacteria</taxon>
        <taxon>Pseudomonadati</taxon>
        <taxon>Pseudomonadota</taxon>
        <taxon>Alphaproteobacteria</taxon>
        <taxon>Hyphomicrobiales</taxon>
        <taxon>Nitrobacteraceae</taxon>
        <taxon>Bradyrhizobium</taxon>
    </lineage>
</organism>
<protein>
    <submittedName>
        <fullName evidence="2">Uncharacterized protein</fullName>
    </submittedName>
</protein>
<name>A0A1M5UFX4_9BRAD</name>
<dbReference type="Proteomes" id="UP000189796">
    <property type="component" value="Chromosome I"/>
</dbReference>
<sequence length="59" mass="6448">MRTFGIWVFGLLACGTLGGLIGSRIESGYSDDTIPGFFVGVFAFACLRLWFGQPRKISN</sequence>
<evidence type="ECO:0000256" key="1">
    <source>
        <dbReference type="SAM" id="Phobius"/>
    </source>
</evidence>
<evidence type="ECO:0000313" key="2">
    <source>
        <dbReference type="EMBL" id="SHH61955.1"/>
    </source>
</evidence>
<accession>A0A1M5UFX4</accession>
<keyword evidence="1" id="KW-0472">Membrane</keyword>
<gene>
    <name evidence="2" type="ORF">SAMN05443248_5428</name>
</gene>
<keyword evidence="1" id="KW-0812">Transmembrane</keyword>
<reference evidence="2 3" key="1">
    <citation type="submission" date="2016-11" db="EMBL/GenBank/DDBJ databases">
        <authorList>
            <person name="Jaros S."/>
            <person name="Januszkiewicz K."/>
            <person name="Wedrychowicz H."/>
        </authorList>
    </citation>
    <scope>NUCLEOTIDE SEQUENCE [LARGE SCALE GENOMIC DNA]</scope>
    <source>
        <strain evidence="2 3">GAS138</strain>
    </source>
</reference>
<proteinExistence type="predicted"/>